<proteinExistence type="predicted"/>
<keyword evidence="2" id="KW-1185">Reference proteome</keyword>
<dbReference type="Pfam" id="PF00931">
    <property type="entry name" value="NB-ARC"/>
    <property type="match status" value="1"/>
</dbReference>
<dbReference type="Gene3D" id="1.10.8.430">
    <property type="entry name" value="Helical domain of apoptotic protease-activating factors"/>
    <property type="match status" value="1"/>
</dbReference>
<feature type="domain" description="TIR" evidence="1">
    <location>
        <begin position="65"/>
        <end position="234"/>
    </location>
</feature>
<protein>
    <submittedName>
        <fullName evidence="3">Disease resistance protein L6-like isoform X1</fullName>
    </submittedName>
</protein>
<evidence type="ECO:0000313" key="3">
    <source>
        <dbReference type="RefSeq" id="XP_048139182.1"/>
    </source>
</evidence>
<dbReference type="Pfam" id="PF01582">
    <property type="entry name" value="TIR"/>
    <property type="match status" value="1"/>
</dbReference>
<dbReference type="Proteomes" id="UP000827889">
    <property type="component" value="Chromosome 7"/>
</dbReference>
<reference evidence="3" key="1">
    <citation type="submission" date="2025-08" db="UniProtKB">
        <authorList>
            <consortium name="RefSeq"/>
        </authorList>
    </citation>
    <scope>IDENTIFICATION</scope>
    <source>
        <tissue evidence="3">Leaf</tissue>
    </source>
</reference>
<dbReference type="PANTHER" id="PTHR11017:SF570">
    <property type="entry name" value="DISEASE RESISTANCE PROTEIN (TIR-NBS CLASS)-RELATED"/>
    <property type="match status" value="1"/>
</dbReference>
<dbReference type="PRINTS" id="PR00364">
    <property type="entry name" value="DISEASERSIST"/>
</dbReference>
<dbReference type="InterPro" id="IPR000157">
    <property type="entry name" value="TIR_dom"/>
</dbReference>
<accession>A0ABM3HRG8</accession>
<dbReference type="InterPro" id="IPR035897">
    <property type="entry name" value="Toll_tir_struct_dom_sf"/>
</dbReference>
<dbReference type="InterPro" id="IPR044974">
    <property type="entry name" value="Disease_R_plants"/>
</dbReference>
<sequence length="522" mass="58850">MYPPVTVDSPDLVLVQTNLPSFICESSGIVRISLVICSELRNLLLLNRCESGASFSLRLVAMEGCDYEVFLSFRGLDTRKGITDHLYTRLGEAGVRTYRDDEDLHTGEEIGPDLLGAIEQSKISIPILSKSYASSKWCLMELTKMVECRKRKGQIIMPIFYYVEPSELRYQTGCCGEALLVHKNKKRVDDETIGKWRDALSVVGGLKGWNIENVANRHEGQLVKQVVTTVLSELKKAYLEVCDFLVGIDDSVKEVLGMIDSDKDNVKTVGIHGMGGIGKTILAKVVYNQLSQEFAYTCFLGGVRDTSNSKGLVYLQNRLISDLSNQTLPSVDDVEKGRGTIKERFSSKKVLVLLDDVDDESQLIALLGRRCCFGHGSRILITTRDAMVLRAYKVNSTYLVEGMDFPRSLQLFSKHAFRRDHPPIEKLEQSREIVKFAQGLPLLLEVMGLTLSLRGQRKEIWDDYLMKLKKGVIKRIRSTLMISYEALDPNQRQIFLDIACLFDGYDKSTVMYMWEDCGLCPT</sequence>
<dbReference type="InterPro" id="IPR027417">
    <property type="entry name" value="P-loop_NTPase"/>
</dbReference>
<name>A0ABM3HRG8_9MYRT</name>
<dbReference type="PROSITE" id="PS50104">
    <property type="entry name" value="TIR"/>
    <property type="match status" value="1"/>
</dbReference>
<dbReference type="RefSeq" id="XP_048139182.1">
    <property type="nucleotide sequence ID" value="XM_048283225.1"/>
</dbReference>
<dbReference type="SUPFAM" id="SSF52540">
    <property type="entry name" value="P-loop containing nucleoside triphosphate hydrolases"/>
    <property type="match status" value="1"/>
</dbReference>
<dbReference type="InterPro" id="IPR042197">
    <property type="entry name" value="Apaf_helical"/>
</dbReference>
<dbReference type="GeneID" id="115737698"/>
<dbReference type="SUPFAM" id="SSF52200">
    <property type="entry name" value="Toll/Interleukin receptor TIR domain"/>
    <property type="match status" value="1"/>
</dbReference>
<dbReference type="Gene3D" id="3.40.50.300">
    <property type="entry name" value="P-loop containing nucleotide triphosphate hydrolases"/>
    <property type="match status" value="1"/>
</dbReference>
<evidence type="ECO:0000313" key="2">
    <source>
        <dbReference type="Proteomes" id="UP000827889"/>
    </source>
</evidence>
<dbReference type="PANTHER" id="PTHR11017">
    <property type="entry name" value="LEUCINE-RICH REPEAT-CONTAINING PROTEIN"/>
    <property type="match status" value="1"/>
</dbReference>
<dbReference type="InterPro" id="IPR002182">
    <property type="entry name" value="NB-ARC"/>
</dbReference>
<dbReference type="Gene3D" id="3.40.50.10140">
    <property type="entry name" value="Toll/interleukin-1 receptor homology (TIR) domain"/>
    <property type="match status" value="1"/>
</dbReference>
<gene>
    <name evidence="3" type="primary">LOC115737698</name>
</gene>
<evidence type="ECO:0000259" key="1">
    <source>
        <dbReference type="PROSITE" id="PS50104"/>
    </source>
</evidence>
<organism evidence="2 3">
    <name type="scientific">Rhodamnia argentea</name>
    <dbReference type="NCBI Taxonomy" id="178133"/>
    <lineage>
        <taxon>Eukaryota</taxon>
        <taxon>Viridiplantae</taxon>
        <taxon>Streptophyta</taxon>
        <taxon>Embryophyta</taxon>
        <taxon>Tracheophyta</taxon>
        <taxon>Spermatophyta</taxon>
        <taxon>Magnoliopsida</taxon>
        <taxon>eudicotyledons</taxon>
        <taxon>Gunneridae</taxon>
        <taxon>Pentapetalae</taxon>
        <taxon>rosids</taxon>
        <taxon>malvids</taxon>
        <taxon>Myrtales</taxon>
        <taxon>Myrtaceae</taxon>
        <taxon>Myrtoideae</taxon>
        <taxon>Myrteae</taxon>
        <taxon>Australasian group</taxon>
        <taxon>Rhodamnia</taxon>
    </lineage>
</organism>
<dbReference type="SMART" id="SM00255">
    <property type="entry name" value="TIR"/>
    <property type="match status" value="1"/>
</dbReference>